<dbReference type="Pfam" id="PF13193">
    <property type="entry name" value="AMP-binding_C"/>
    <property type="match status" value="1"/>
</dbReference>
<gene>
    <name evidence="3" type="ORF">SAMN02745225_00073</name>
</gene>
<dbReference type="Gene3D" id="3.30.300.30">
    <property type="match status" value="1"/>
</dbReference>
<organism evidence="3 4">
    <name type="scientific">Ferrithrix thermotolerans DSM 19514</name>
    <dbReference type="NCBI Taxonomy" id="1121881"/>
    <lineage>
        <taxon>Bacteria</taxon>
        <taxon>Bacillati</taxon>
        <taxon>Actinomycetota</taxon>
        <taxon>Acidimicrobiia</taxon>
        <taxon>Acidimicrobiales</taxon>
        <taxon>Acidimicrobiaceae</taxon>
        <taxon>Ferrithrix</taxon>
    </lineage>
</organism>
<dbReference type="OrthoDB" id="9803968at2"/>
<sequence>MNELVAILLPRSDILVSAIDSVMQSGDAFCVIDTRYPKKQIERLLSTAEPTQIIDDPSLLRTRHAGGRKVENKDAYVVFTSGTTGEPKGVVHTLDSMQASAKATNQRMGVDPSNDHWICALPPSHVGGLSIITRSLLSGTRVSVIEGFDQDEIKKRQRDGANLIAVVTSALNKIEPKDYKVVLLGAQAPPSNLPDNFLVTYGMTETGSGVVYNDYPLPSVTVKEAEDGELLIDAPMLARSYRDGREVRGVDGFYRSGDVGSVAPDGRVSVVGRRSEMINSGGEKLFPTPIEQSIEAHPSVKEAAVFGYPDRRWGEAVAAAIVLVEGTRAPTQEELKELVSNDVAPWAYPRYIFFVDSIPRTPLGKIQRRALAESLIDKSQ</sequence>
<dbReference type="Proteomes" id="UP000184295">
    <property type="component" value="Unassembled WGS sequence"/>
</dbReference>
<name>A0A1M4S5H2_9ACTN</name>
<dbReference type="PROSITE" id="PS00455">
    <property type="entry name" value="AMP_BINDING"/>
    <property type="match status" value="1"/>
</dbReference>
<dbReference type="InterPro" id="IPR020845">
    <property type="entry name" value="AMP-binding_CS"/>
</dbReference>
<evidence type="ECO:0000313" key="4">
    <source>
        <dbReference type="Proteomes" id="UP000184295"/>
    </source>
</evidence>
<keyword evidence="4" id="KW-1185">Reference proteome</keyword>
<dbReference type="GO" id="GO:0016878">
    <property type="term" value="F:acid-thiol ligase activity"/>
    <property type="evidence" value="ECO:0007669"/>
    <property type="project" value="UniProtKB-ARBA"/>
</dbReference>
<dbReference type="RefSeq" id="WP_072787626.1">
    <property type="nucleotide sequence ID" value="NZ_FQUL01000001.1"/>
</dbReference>
<reference evidence="4" key="1">
    <citation type="submission" date="2016-11" db="EMBL/GenBank/DDBJ databases">
        <authorList>
            <person name="Varghese N."/>
            <person name="Submissions S."/>
        </authorList>
    </citation>
    <scope>NUCLEOTIDE SEQUENCE [LARGE SCALE GENOMIC DNA]</scope>
    <source>
        <strain evidence="4">DSM 19514</strain>
    </source>
</reference>
<dbReference type="Gene3D" id="3.40.50.12780">
    <property type="entry name" value="N-terminal domain of ligase-like"/>
    <property type="match status" value="1"/>
</dbReference>
<feature type="domain" description="AMP-binding enzyme C-terminal" evidence="2">
    <location>
        <begin position="290"/>
        <end position="365"/>
    </location>
</feature>
<evidence type="ECO:0000259" key="1">
    <source>
        <dbReference type="Pfam" id="PF00501"/>
    </source>
</evidence>
<keyword evidence="3" id="KW-0436">Ligase</keyword>
<dbReference type="InterPro" id="IPR025110">
    <property type="entry name" value="AMP-bd_C"/>
</dbReference>
<dbReference type="Pfam" id="PF00501">
    <property type="entry name" value="AMP-binding"/>
    <property type="match status" value="1"/>
</dbReference>
<evidence type="ECO:0000259" key="2">
    <source>
        <dbReference type="Pfam" id="PF13193"/>
    </source>
</evidence>
<dbReference type="EMBL" id="FQUL01000001">
    <property type="protein sequence ID" value="SHE27462.1"/>
    <property type="molecule type" value="Genomic_DNA"/>
</dbReference>
<dbReference type="InterPro" id="IPR000873">
    <property type="entry name" value="AMP-dep_synth/lig_dom"/>
</dbReference>
<evidence type="ECO:0000313" key="3">
    <source>
        <dbReference type="EMBL" id="SHE27462.1"/>
    </source>
</evidence>
<protein>
    <submittedName>
        <fullName evidence="3">O-succinylbenzoic acid--CoA ligase</fullName>
    </submittedName>
</protein>
<proteinExistence type="predicted"/>
<dbReference type="PANTHER" id="PTHR43767">
    <property type="entry name" value="LONG-CHAIN-FATTY-ACID--COA LIGASE"/>
    <property type="match status" value="1"/>
</dbReference>
<accession>A0A1M4S5H2</accession>
<dbReference type="InterPro" id="IPR045851">
    <property type="entry name" value="AMP-bd_C_sf"/>
</dbReference>
<dbReference type="PANTHER" id="PTHR43767:SF1">
    <property type="entry name" value="NONRIBOSOMAL PEPTIDE SYNTHASE PES1 (EUROFUNG)-RELATED"/>
    <property type="match status" value="1"/>
</dbReference>
<dbReference type="AlphaFoldDB" id="A0A1M4S5H2"/>
<dbReference type="InterPro" id="IPR042099">
    <property type="entry name" value="ANL_N_sf"/>
</dbReference>
<dbReference type="STRING" id="1121881.SAMN02745225_00073"/>
<dbReference type="InterPro" id="IPR050237">
    <property type="entry name" value="ATP-dep_AMP-bd_enzyme"/>
</dbReference>
<feature type="domain" description="AMP-dependent synthetase/ligase" evidence="1">
    <location>
        <begin position="4"/>
        <end position="215"/>
    </location>
</feature>
<dbReference type="SUPFAM" id="SSF56801">
    <property type="entry name" value="Acetyl-CoA synthetase-like"/>
    <property type="match status" value="1"/>
</dbReference>